<dbReference type="PANTHER" id="PTHR45339:SF1">
    <property type="entry name" value="HYBRID SIGNAL TRANSDUCTION HISTIDINE KINASE J"/>
    <property type="match status" value="1"/>
</dbReference>
<evidence type="ECO:0000256" key="17">
    <source>
        <dbReference type="SAM" id="Coils"/>
    </source>
</evidence>
<dbReference type="InterPro" id="IPR003594">
    <property type="entry name" value="HATPase_dom"/>
</dbReference>
<keyword evidence="9 23" id="KW-0418">Kinase</keyword>
<evidence type="ECO:0000256" key="16">
    <source>
        <dbReference type="PROSITE-ProRule" id="PRU00169"/>
    </source>
</evidence>
<organism evidence="23">
    <name type="scientific">Dechloromonas aromatica (strain RCB)</name>
    <dbReference type="NCBI Taxonomy" id="159087"/>
    <lineage>
        <taxon>Bacteria</taxon>
        <taxon>Pseudomonadati</taxon>
        <taxon>Pseudomonadota</taxon>
        <taxon>Betaproteobacteria</taxon>
        <taxon>Rhodocyclales</taxon>
        <taxon>Azonexaceae</taxon>
        <taxon>Dechloromonas</taxon>
    </lineage>
</organism>
<feature type="coiled-coil region" evidence="17">
    <location>
        <begin position="711"/>
        <end position="745"/>
    </location>
</feature>
<keyword evidence="8" id="KW-0547">Nucleotide-binding</keyword>
<dbReference type="SMART" id="SM00086">
    <property type="entry name" value="PAC"/>
    <property type="match status" value="2"/>
</dbReference>
<dbReference type="PROSITE" id="PS50113">
    <property type="entry name" value="PAC"/>
    <property type="match status" value="2"/>
</dbReference>
<dbReference type="Gene3D" id="1.10.287.130">
    <property type="match status" value="1"/>
</dbReference>
<dbReference type="Gene3D" id="3.30.565.10">
    <property type="entry name" value="Histidine kinase-like ATPase, C-terminal domain"/>
    <property type="match status" value="1"/>
</dbReference>
<dbReference type="InterPro" id="IPR036890">
    <property type="entry name" value="HATPase_C_sf"/>
</dbReference>
<dbReference type="InterPro" id="IPR011006">
    <property type="entry name" value="CheY-like_superfamily"/>
</dbReference>
<dbReference type="OrthoDB" id="9797097at2"/>
<evidence type="ECO:0000256" key="4">
    <source>
        <dbReference type="ARBA" id="ARBA00022475"/>
    </source>
</evidence>
<dbReference type="Pfam" id="PF13426">
    <property type="entry name" value="PAS_9"/>
    <property type="match status" value="2"/>
</dbReference>
<evidence type="ECO:0000256" key="9">
    <source>
        <dbReference type="ARBA" id="ARBA00022777"/>
    </source>
</evidence>
<proteinExistence type="predicted"/>
<comment type="catalytic activity">
    <reaction evidence="1">
        <text>ATP + protein L-histidine = ADP + protein N-phospho-L-histidine.</text>
        <dbReference type="EC" id="2.7.13.3"/>
    </reaction>
</comment>
<keyword evidence="6 23" id="KW-0808">Transferase</keyword>
<feature type="transmembrane region" description="Helical" evidence="18">
    <location>
        <begin position="20"/>
        <end position="43"/>
    </location>
</feature>
<evidence type="ECO:0000256" key="10">
    <source>
        <dbReference type="ARBA" id="ARBA00022840"/>
    </source>
</evidence>
<dbReference type="GO" id="GO:0005886">
    <property type="term" value="C:plasma membrane"/>
    <property type="evidence" value="ECO:0007669"/>
    <property type="project" value="UniProtKB-SubCell"/>
</dbReference>
<evidence type="ECO:0000259" key="21">
    <source>
        <dbReference type="PROSITE" id="PS50112"/>
    </source>
</evidence>
<dbReference type="eggNOG" id="COG3437">
    <property type="taxonomic scope" value="Bacteria"/>
</dbReference>
<evidence type="ECO:0000256" key="12">
    <source>
        <dbReference type="ARBA" id="ARBA00023012"/>
    </source>
</evidence>
<comment type="subcellular location">
    <subcellularLocation>
        <location evidence="2">Cell membrane</location>
        <topology evidence="2">Multi-pass membrane protein</topology>
    </subcellularLocation>
</comment>
<dbReference type="Pfam" id="PF12860">
    <property type="entry name" value="PAS_7"/>
    <property type="match status" value="1"/>
</dbReference>
<dbReference type="InterPro" id="IPR036097">
    <property type="entry name" value="HisK_dim/P_sf"/>
</dbReference>
<feature type="domain" description="Response regulatory" evidence="20">
    <location>
        <begin position="1157"/>
        <end position="1273"/>
    </location>
</feature>
<dbReference type="Pfam" id="PF14827">
    <property type="entry name" value="dCache_3"/>
    <property type="match status" value="1"/>
</dbReference>
<dbReference type="SMART" id="SM00387">
    <property type="entry name" value="HATPase_c"/>
    <property type="match status" value="1"/>
</dbReference>
<dbReference type="KEGG" id="dar:Daro_2754"/>
<dbReference type="SUPFAM" id="SSF55874">
    <property type="entry name" value="ATPase domain of HSP90 chaperone/DNA topoisomerase II/histidine kinase"/>
    <property type="match status" value="1"/>
</dbReference>
<dbReference type="FunFam" id="3.30.565.10:FF:000010">
    <property type="entry name" value="Sensor histidine kinase RcsC"/>
    <property type="match status" value="1"/>
</dbReference>
<dbReference type="NCBIfam" id="TIGR00229">
    <property type="entry name" value="sensory_box"/>
    <property type="match status" value="2"/>
</dbReference>
<dbReference type="SMART" id="SM00448">
    <property type="entry name" value="REC"/>
    <property type="match status" value="2"/>
</dbReference>
<sequence>MSFLSKMASPSSALSFRKQIIRPVLVSTIALAILILLSFAAYLDWRERERTALATQQVERIWQGMVDNNGRYLRWMATQVANDHRFVEAMQRGDRDALLALAGPRYRELHAQFDLSHWYFITPDRKVLLRVHDPERSGDEVRRKGLLDAEASGQMTTGLELGTTSVFTLRQVMPWRVNGNVIGYVEMGMEVESFAREIKRLTGLDVLTAVHKAYSSAEAFANGKKAFGLSGNWGDHAEIALLSQSFPGVPASLIASWQGFVRGSDPGVFDVIKGERIWSAKLIALLDNDQHPVASMAILRDIAADRVSRTQLLFFVGTGSALFIVLLMLALHRRVGSVEQHVIQANDALAASNQRFRDFSESSADWLWETDANLRFSYFSENLQRICGIDPQKVLGKARSELWLNDEINKPDALAGHLAVLENREAFRDFEYCLLNDRGEHLWLLASGIPYFDKEGHFAGYRGIGQNITVRKDLELAAEKSAKLLREAVENVSVGFTIYDEEDRLVICNETYLDIYSDSSDLIVPGMHFADIIRKGAERGQYPEAQGDIDGWVCSRVAQHQHPDGLAIEQELNDGRWLLIIENRTPSGYIVGNRIDITARKQAERQLLLLSMAVEQSTEGILITDVDANIEYVNEAFVRISGFSREEAIGQTPRILDSGLTPRETYAEMWAVLSRGQLWQGELINKRKSGEIYTERLTIMPMRQDGRVTHYVAVKEDVTEKRRNADELERHRHHLEELVAERTAELAVAHEAAEAASRAKSAFLANMSHEIRTPMNAIVGLTYMLRRTITDSGQADKLGKIAASADHLLGVINDILDISKIEANKLALDQSEFNLEELLSRVTSMVIDRVREKRLELIIDTDASLGFLMGDATRLGQSLINYLGNAVKFTDYGSIVLRARLVEESSNDVLIRFEVEDTGIGVAPENLPRLFQVFEQGDSTTTRRYGGTGLGLAITRRLAQLMGGEAGVESTLGVGSTFWLTARLGRVRAATGRHRIPSLRGKRALVIDDMPVTRLVQSQLLRMIGLEGEGAAGGAVALQEIEAAEREGKPYDLVLVDLLMPGMDGFETLARLRALPLRQQPLAILVTASSDPEIIEDATRMGFAEALLKPLSPSMLNDCLVRHLADIPGQTGGMPLADKPAGSDAESILKADFSSARILLVEDEPINQDVALAILEEIGWKIDVAANGRESLALVEANDYQVVLMDMQMPVMDGLAATRQIRRLPGHETLPIIAMTANAFSEDRDRCVEAGMNDFLSKPVEPEVLYAMLLKWLRH</sequence>
<evidence type="ECO:0000313" key="23">
    <source>
        <dbReference type="EMBL" id="AAZ47484.1"/>
    </source>
</evidence>
<evidence type="ECO:0000256" key="14">
    <source>
        <dbReference type="ARBA" id="ARBA00058004"/>
    </source>
</evidence>
<dbReference type="PROSITE" id="PS50110">
    <property type="entry name" value="RESPONSE_REGULATORY"/>
    <property type="match status" value="2"/>
</dbReference>
<dbReference type="InterPro" id="IPR000700">
    <property type="entry name" value="PAS-assoc_C"/>
</dbReference>
<keyword evidence="17" id="KW-0175">Coiled coil</keyword>
<dbReference type="SUPFAM" id="SSF55785">
    <property type="entry name" value="PYP-like sensor domain (PAS domain)"/>
    <property type="match status" value="3"/>
</dbReference>
<dbReference type="PROSITE" id="PS50112">
    <property type="entry name" value="PAS"/>
    <property type="match status" value="2"/>
</dbReference>
<dbReference type="InterPro" id="IPR035965">
    <property type="entry name" value="PAS-like_dom_sf"/>
</dbReference>
<evidence type="ECO:0000256" key="11">
    <source>
        <dbReference type="ARBA" id="ARBA00022989"/>
    </source>
</evidence>
<keyword evidence="7 18" id="KW-0812">Transmembrane</keyword>
<dbReference type="CDD" id="cd17546">
    <property type="entry name" value="REC_hyHK_CKI1_RcsC-like"/>
    <property type="match status" value="2"/>
</dbReference>
<evidence type="ECO:0000256" key="2">
    <source>
        <dbReference type="ARBA" id="ARBA00004651"/>
    </source>
</evidence>
<dbReference type="eggNOG" id="COG0784">
    <property type="taxonomic scope" value="Bacteria"/>
</dbReference>
<dbReference type="SUPFAM" id="SSF47384">
    <property type="entry name" value="Homodimeric domain of signal transducing histidine kinase"/>
    <property type="match status" value="1"/>
</dbReference>
<dbReference type="InterPro" id="IPR000014">
    <property type="entry name" value="PAS"/>
</dbReference>
<protein>
    <recommendedName>
        <fullName evidence="15">Virulence sensor protein BvgS</fullName>
        <ecNumber evidence="3">2.7.13.3</ecNumber>
    </recommendedName>
</protein>
<dbReference type="FunFam" id="1.10.287.130:FF:000004">
    <property type="entry name" value="Ethylene receptor 1"/>
    <property type="match status" value="1"/>
</dbReference>
<evidence type="ECO:0000256" key="8">
    <source>
        <dbReference type="ARBA" id="ARBA00022741"/>
    </source>
</evidence>
<dbReference type="PANTHER" id="PTHR45339">
    <property type="entry name" value="HYBRID SIGNAL TRANSDUCTION HISTIDINE KINASE J"/>
    <property type="match status" value="1"/>
</dbReference>
<dbReference type="HOGENOM" id="CLU_263560_0_0_4"/>
<evidence type="ECO:0000256" key="13">
    <source>
        <dbReference type="ARBA" id="ARBA00023136"/>
    </source>
</evidence>
<dbReference type="Pfam" id="PF02518">
    <property type="entry name" value="HATPase_c"/>
    <property type="match status" value="1"/>
</dbReference>
<keyword evidence="5 16" id="KW-0597">Phosphoprotein</keyword>
<reference evidence="23" key="1">
    <citation type="submission" date="2005-08" db="EMBL/GenBank/DDBJ databases">
        <title>Complete sequence of Dechloromonas aromatica RCB.</title>
        <authorList>
            <person name="Salinero K.K."/>
            <person name="Copeland A."/>
            <person name="Lucas S."/>
            <person name="Lapidus A."/>
            <person name="Barry K."/>
            <person name="Detter J.C."/>
            <person name="Glavina T."/>
            <person name="Hammon N."/>
            <person name="Israni S."/>
            <person name="Pitluck S."/>
            <person name="Di Bartolo G."/>
            <person name="Trong S."/>
            <person name="Schmutz J."/>
            <person name="Larimer F."/>
            <person name="Land M."/>
            <person name="Ivanova N."/>
            <person name="Richardson P."/>
        </authorList>
    </citation>
    <scope>NUCLEOTIDE SEQUENCE</scope>
    <source>
        <strain evidence="23">RCB</strain>
    </source>
</reference>
<evidence type="ECO:0000256" key="18">
    <source>
        <dbReference type="SAM" id="Phobius"/>
    </source>
</evidence>
<evidence type="ECO:0000256" key="3">
    <source>
        <dbReference type="ARBA" id="ARBA00012438"/>
    </source>
</evidence>
<feature type="modified residue" description="4-aspartylphosphate" evidence="16">
    <location>
        <position position="1057"/>
    </location>
</feature>
<feature type="domain" description="PAC" evidence="22">
    <location>
        <begin position="677"/>
        <end position="730"/>
    </location>
</feature>
<dbReference type="InterPro" id="IPR001610">
    <property type="entry name" value="PAC"/>
</dbReference>
<dbReference type="InterPro" id="IPR003661">
    <property type="entry name" value="HisK_dim/P_dom"/>
</dbReference>
<feature type="domain" description="Histidine kinase" evidence="19">
    <location>
        <begin position="766"/>
        <end position="986"/>
    </location>
</feature>
<dbReference type="AlphaFoldDB" id="Q47CE7"/>
<evidence type="ECO:0000256" key="7">
    <source>
        <dbReference type="ARBA" id="ARBA00022692"/>
    </source>
</evidence>
<name>Q47CE7_DECAR</name>
<gene>
    <name evidence="23" type="ordered locus">Daro_2754</name>
</gene>
<comment type="function">
    <text evidence="14">Member of the two-component regulatory system BvgS/BvgA. Phosphorylates BvgA via a four-step phosphorelay in response to environmental signals.</text>
</comment>
<dbReference type="SUPFAM" id="SSF103190">
    <property type="entry name" value="Sensory domain-like"/>
    <property type="match status" value="1"/>
</dbReference>
<dbReference type="EMBL" id="CP000089">
    <property type="protein sequence ID" value="AAZ47484.1"/>
    <property type="molecule type" value="Genomic_DNA"/>
</dbReference>
<evidence type="ECO:0000256" key="15">
    <source>
        <dbReference type="ARBA" id="ARBA00070152"/>
    </source>
</evidence>
<dbReference type="PRINTS" id="PR00344">
    <property type="entry name" value="BCTRLSENSOR"/>
</dbReference>
<evidence type="ECO:0000259" key="22">
    <source>
        <dbReference type="PROSITE" id="PS50113"/>
    </source>
</evidence>
<dbReference type="CDD" id="cd00130">
    <property type="entry name" value="PAS"/>
    <property type="match status" value="2"/>
</dbReference>
<dbReference type="Gene3D" id="3.40.50.2300">
    <property type="match status" value="2"/>
</dbReference>
<dbReference type="InterPro" id="IPR005467">
    <property type="entry name" value="His_kinase_dom"/>
</dbReference>
<evidence type="ECO:0000256" key="6">
    <source>
        <dbReference type="ARBA" id="ARBA00022679"/>
    </source>
</evidence>
<dbReference type="Pfam" id="PF00072">
    <property type="entry name" value="Response_reg"/>
    <property type="match status" value="2"/>
</dbReference>
<dbReference type="GO" id="GO:0005524">
    <property type="term" value="F:ATP binding"/>
    <property type="evidence" value="ECO:0007669"/>
    <property type="project" value="UniProtKB-KW"/>
</dbReference>
<keyword evidence="12" id="KW-0902">Two-component regulatory system</keyword>
<dbReference type="STRING" id="159087.Daro_2754"/>
<dbReference type="eggNOG" id="COG2202">
    <property type="taxonomic scope" value="Bacteria"/>
</dbReference>
<feature type="domain" description="Response regulatory" evidence="20">
    <location>
        <begin position="1003"/>
        <end position="1124"/>
    </location>
</feature>
<dbReference type="InterPro" id="IPR004358">
    <property type="entry name" value="Sig_transdc_His_kin-like_C"/>
</dbReference>
<dbReference type="EC" id="2.7.13.3" evidence="3"/>
<dbReference type="Pfam" id="PF00512">
    <property type="entry name" value="HisKA"/>
    <property type="match status" value="1"/>
</dbReference>
<keyword evidence="4" id="KW-1003">Cell membrane</keyword>
<dbReference type="Gene3D" id="3.30.450.20">
    <property type="entry name" value="PAS domain"/>
    <property type="match status" value="4"/>
</dbReference>
<evidence type="ECO:0000256" key="5">
    <source>
        <dbReference type="ARBA" id="ARBA00022553"/>
    </source>
</evidence>
<keyword evidence="11 18" id="KW-1133">Transmembrane helix</keyword>
<keyword evidence="10" id="KW-0067">ATP-binding</keyword>
<dbReference type="CDD" id="cd00082">
    <property type="entry name" value="HisKA"/>
    <property type="match status" value="1"/>
</dbReference>
<dbReference type="InterPro" id="IPR029151">
    <property type="entry name" value="Sensor-like_sf"/>
</dbReference>
<evidence type="ECO:0000259" key="20">
    <source>
        <dbReference type="PROSITE" id="PS50110"/>
    </source>
</evidence>
<dbReference type="SMART" id="SM00388">
    <property type="entry name" value="HisKA"/>
    <property type="match status" value="1"/>
</dbReference>
<accession>Q47CE7</accession>
<dbReference type="eggNOG" id="COG3829">
    <property type="taxonomic scope" value="Bacteria"/>
</dbReference>
<dbReference type="SUPFAM" id="SSF52172">
    <property type="entry name" value="CheY-like"/>
    <property type="match status" value="2"/>
</dbReference>
<feature type="transmembrane region" description="Helical" evidence="18">
    <location>
        <begin position="312"/>
        <end position="331"/>
    </location>
</feature>
<dbReference type="SMART" id="SM00091">
    <property type="entry name" value="PAS"/>
    <property type="match status" value="3"/>
</dbReference>
<feature type="modified residue" description="4-aspartylphosphate" evidence="16">
    <location>
        <position position="1206"/>
    </location>
</feature>
<dbReference type="InterPro" id="IPR001789">
    <property type="entry name" value="Sig_transdc_resp-reg_receiver"/>
</dbReference>
<feature type="domain" description="PAS" evidence="21">
    <location>
        <begin position="606"/>
        <end position="652"/>
    </location>
</feature>
<evidence type="ECO:0000256" key="1">
    <source>
        <dbReference type="ARBA" id="ARBA00000085"/>
    </source>
</evidence>
<dbReference type="GO" id="GO:0000155">
    <property type="term" value="F:phosphorelay sensor kinase activity"/>
    <property type="evidence" value="ECO:0007669"/>
    <property type="project" value="InterPro"/>
</dbReference>
<dbReference type="PROSITE" id="PS50109">
    <property type="entry name" value="HIS_KIN"/>
    <property type="match status" value="1"/>
</dbReference>
<dbReference type="InterPro" id="IPR029150">
    <property type="entry name" value="dCache_3"/>
</dbReference>
<keyword evidence="13 18" id="KW-0472">Membrane</keyword>
<dbReference type="CDD" id="cd16922">
    <property type="entry name" value="HATPase_EvgS-ArcB-TorS-like"/>
    <property type="match status" value="1"/>
</dbReference>
<evidence type="ECO:0000259" key="19">
    <source>
        <dbReference type="PROSITE" id="PS50109"/>
    </source>
</evidence>
<feature type="domain" description="PAC" evidence="22">
    <location>
        <begin position="428"/>
        <end position="480"/>
    </location>
</feature>
<feature type="domain" description="PAS" evidence="21">
    <location>
        <begin position="352"/>
        <end position="397"/>
    </location>
</feature>
<dbReference type="eggNOG" id="COG2205">
    <property type="taxonomic scope" value="Bacteria"/>
</dbReference>